<gene>
    <name evidence="4" type="ORF">IHE71_10420</name>
</gene>
<name>A0ABR9MXK7_9MICO</name>
<keyword evidence="1" id="KW-0175">Coiled coil</keyword>
<feature type="region of interest" description="Disordered" evidence="2">
    <location>
        <begin position="152"/>
        <end position="215"/>
    </location>
</feature>
<dbReference type="PROSITE" id="PS50943">
    <property type="entry name" value="HTH_CROC1"/>
    <property type="match status" value="1"/>
</dbReference>
<dbReference type="Proteomes" id="UP000625527">
    <property type="component" value="Unassembled WGS sequence"/>
</dbReference>
<comment type="caution">
    <text evidence="4">The sequence shown here is derived from an EMBL/GenBank/DDBJ whole genome shotgun (WGS) entry which is preliminary data.</text>
</comment>
<dbReference type="Gene3D" id="1.10.260.40">
    <property type="entry name" value="lambda repressor-like DNA-binding domains"/>
    <property type="match status" value="1"/>
</dbReference>
<dbReference type="RefSeq" id="WP_192862682.1">
    <property type="nucleotide sequence ID" value="NZ_JADAQT010000078.1"/>
</dbReference>
<evidence type="ECO:0000259" key="3">
    <source>
        <dbReference type="PROSITE" id="PS50943"/>
    </source>
</evidence>
<evidence type="ECO:0000256" key="2">
    <source>
        <dbReference type="SAM" id="MobiDB-lite"/>
    </source>
</evidence>
<feature type="compositionally biased region" description="Basic and acidic residues" evidence="2">
    <location>
        <begin position="153"/>
        <end position="164"/>
    </location>
</feature>
<evidence type="ECO:0000313" key="4">
    <source>
        <dbReference type="EMBL" id="MBE1876121.1"/>
    </source>
</evidence>
<dbReference type="CDD" id="cd00093">
    <property type="entry name" value="HTH_XRE"/>
    <property type="match status" value="1"/>
</dbReference>
<feature type="compositionally biased region" description="Polar residues" evidence="2">
    <location>
        <begin position="167"/>
        <end position="176"/>
    </location>
</feature>
<organism evidence="4 5">
    <name type="scientific">Myceligenerans pegani</name>
    <dbReference type="NCBI Taxonomy" id="2776917"/>
    <lineage>
        <taxon>Bacteria</taxon>
        <taxon>Bacillati</taxon>
        <taxon>Actinomycetota</taxon>
        <taxon>Actinomycetes</taxon>
        <taxon>Micrococcales</taxon>
        <taxon>Promicromonosporaceae</taxon>
        <taxon>Myceligenerans</taxon>
    </lineage>
</organism>
<dbReference type="EMBL" id="JADAQT010000078">
    <property type="protein sequence ID" value="MBE1876121.1"/>
    <property type="molecule type" value="Genomic_DNA"/>
</dbReference>
<keyword evidence="5" id="KW-1185">Reference proteome</keyword>
<accession>A0ABR9MXK7</accession>
<feature type="coiled-coil region" evidence="1">
    <location>
        <begin position="53"/>
        <end position="121"/>
    </location>
</feature>
<sequence length="215" mass="24152">MADERDTHIGKNLAAHRGVRSQTELARAMRNRGWKWSQSTVWAIEKGDRPIKLAEAVDLADELHVRIADLTREPELADADRQVVYHVRRIEVLTDRVSQALFDLERERQDLEDALDHASTIPGWDHVANTAAIGTALHRDFHVLINIAQARATSERANPRHADEPTTVPNPTSGYTGFSPDQWRAERDIPTPEPAVEHQPNNQEGSPHGIDQEAP</sequence>
<proteinExistence type="predicted"/>
<feature type="domain" description="HTH cro/C1-type" evidence="3">
    <location>
        <begin position="37"/>
        <end position="70"/>
    </location>
</feature>
<dbReference type="SUPFAM" id="SSF47413">
    <property type="entry name" value="lambda repressor-like DNA-binding domains"/>
    <property type="match status" value="1"/>
</dbReference>
<evidence type="ECO:0000256" key="1">
    <source>
        <dbReference type="SAM" id="Coils"/>
    </source>
</evidence>
<evidence type="ECO:0000313" key="5">
    <source>
        <dbReference type="Proteomes" id="UP000625527"/>
    </source>
</evidence>
<protein>
    <submittedName>
        <fullName evidence="4">Helix-turn-helix transcriptional regulator</fullName>
    </submittedName>
</protein>
<reference evidence="4 5" key="1">
    <citation type="submission" date="2020-10" db="EMBL/GenBank/DDBJ databases">
        <title>Myceligenerans pegani sp. nov., an endophytic actinomycete isolated from Peganum harmala L. in Xinjiang, China.</title>
        <authorList>
            <person name="Xin L."/>
        </authorList>
    </citation>
    <scope>NUCLEOTIDE SEQUENCE [LARGE SCALE GENOMIC DNA]</scope>
    <source>
        <strain evidence="4 5">TRM65318</strain>
    </source>
</reference>
<dbReference type="InterPro" id="IPR001387">
    <property type="entry name" value="Cro/C1-type_HTH"/>
</dbReference>
<dbReference type="InterPro" id="IPR010982">
    <property type="entry name" value="Lambda_DNA-bd_dom_sf"/>
</dbReference>